<feature type="region of interest" description="Disordered" evidence="1">
    <location>
        <begin position="19"/>
        <end position="106"/>
    </location>
</feature>
<evidence type="ECO:0000256" key="2">
    <source>
        <dbReference type="SAM" id="SignalP"/>
    </source>
</evidence>
<name>A0ABS4AH19_9PROT</name>
<reference evidence="3 4" key="1">
    <citation type="submission" date="2021-03" db="EMBL/GenBank/DDBJ databases">
        <authorList>
            <person name="So Y."/>
        </authorList>
    </citation>
    <scope>NUCLEOTIDE SEQUENCE [LARGE SCALE GENOMIC DNA]</scope>
    <source>
        <strain evidence="3 4">SSH11</strain>
    </source>
</reference>
<feature type="compositionally biased region" description="Low complexity" evidence="1">
    <location>
        <begin position="81"/>
        <end position="106"/>
    </location>
</feature>
<sequence length="106" mass="11001">MRILTLAAATLLMATPAMANLNDGRTNHRSPGPPIDRGSSRSNTDGAYAGGGMVLEGAPGAPAPMPRQTAPAGSMRPDSPMMQGQGQMMDGQSQMMQGQGRMMQGR</sequence>
<keyword evidence="4" id="KW-1185">Reference proteome</keyword>
<comment type="caution">
    <text evidence="3">The sequence shown here is derived from an EMBL/GenBank/DDBJ whole genome shotgun (WGS) entry which is preliminary data.</text>
</comment>
<feature type="chain" id="PRO_5046427220" evidence="2">
    <location>
        <begin position="20"/>
        <end position="106"/>
    </location>
</feature>
<gene>
    <name evidence="3" type="ORF">J8J14_15460</name>
</gene>
<organism evidence="3 4">
    <name type="scientific">Pararoseomonas baculiformis</name>
    <dbReference type="NCBI Taxonomy" id="2820812"/>
    <lineage>
        <taxon>Bacteria</taxon>
        <taxon>Pseudomonadati</taxon>
        <taxon>Pseudomonadota</taxon>
        <taxon>Alphaproteobacteria</taxon>
        <taxon>Acetobacterales</taxon>
        <taxon>Acetobacteraceae</taxon>
        <taxon>Pararoseomonas</taxon>
    </lineage>
</organism>
<dbReference type="Proteomes" id="UP000681594">
    <property type="component" value="Unassembled WGS sequence"/>
</dbReference>
<feature type="signal peptide" evidence="2">
    <location>
        <begin position="1"/>
        <end position="19"/>
    </location>
</feature>
<proteinExistence type="predicted"/>
<evidence type="ECO:0000256" key="1">
    <source>
        <dbReference type="SAM" id="MobiDB-lite"/>
    </source>
</evidence>
<dbReference type="EMBL" id="JAGIZB010000014">
    <property type="protein sequence ID" value="MBP0446171.1"/>
    <property type="molecule type" value="Genomic_DNA"/>
</dbReference>
<keyword evidence="2" id="KW-0732">Signal</keyword>
<accession>A0ABS4AH19</accession>
<evidence type="ECO:0000313" key="4">
    <source>
        <dbReference type="Proteomes" id="UP000681594"/>
    </source>
</evidence>
<protein>
    <submittedName>
        <fullName evidence="3">Uncharacterized protein</fullName>
    </submittedName>
</protein>
<dbReference type="RefSeq" id="WP_209380438.1">
    <property type="nucleotide sequence ID" value="NZ_JAGIZB010000014.1"/>
</dbReference>
<evidence type="ECO:0000313" key="3">
    <source>
        <dbReference type="EMBL" id="MBP0446171.1"/>
    </source>
</evidence>